<evidence type="ECO:0000256" key="1">
    <source>
        <dbReference type="ARBA" id="ARBA00023015"/>
    </source>
</evidence>
<accession>A0A645CAM6</accession>
<gene>
    <name evidence="5" type="ORF">SDC9_120971</name>
</gene>
<keyword evidence="3" id="KW-0804">Transcription</keyword>
<dbReference type="PROSITE" id="PS50977">
    <property type="entry name" value="HTH_TETR_2"/>
    <property type="match status" value="1"/>
</dbReference>
<dbReference type="SUPFAM" id="SSF46689">
    <property type="entry name" value="Homeodomain-like"/>
    <property type="match status" value="1"/>
</dbReference>
<dbReference type="InterPro" id="IPR036271">
    <property type="entry name" value="Tet_transcr_reg_TetR-rel_C_sf"/>
</dbReference>
<dbReference type="PANTHER" id="PTHR47506:SF1">
    <property type="entry name" value="HTH-TYPE TRANSCRIPTIONAL REGULATOR YJDC"/>
    <property type="match status" value="1"/>
</dbReference>
<evidence type="ECO:0000256" key="2">
    <source>
        <dbReference type="ARBA" id="ARBA00023125"/>
    </source>
</evidence>
<feature type="domain" description="HTH tetR-type" evidence="4">
    <location>
        <begin position="20"/>
        <end position="80"/>
    </location>
</feature>
<dbReference type="EMBL" id="VSSQ01025685">
    <property type="protein sequence ID" value="MPM73986.1"/>
    <property type="molecule type" value="Genomic_DNA"/>
</dbReference>
<dbReference type="Pfam" id="PF00440">
    <property type="entry name" value="TetR_N"/>
    <property type="match status" value="1"/>
</dbReference>
<dbReference type="Gene3D" id="1.10.357.10">
    <property type="entry name" value="Tetracycline Repressor, domain 2"/>
    <property type="match status" value="1"/>
</dbReference>
<keyword evidence="1" id="KW-0805">Transcription regulation</keyword>
<evidence type="ECO:0000259" key="4">
    <source>
        <dbReference type="PROSITE" id="PS50977"/>
    </source>
</evidence>
<name>A0A645CAM6_9ZZZZ</name>
<dbReference type="InterPro" id="IPR009057">
    <property type="entry name" value="Homeodomain-like_sf"/>
</dbReference>
<proteinExistence type="predicted"/>
<dbReference type="PRINTS" id="PR00455">
    <property type="entry name" value="HTHTETR"/>
</dbReference>
<dbReference type="SUPFAM" id="SSF48498">
    <property type="entry name" value="Tetracyclin repressor-like, C-terminal domain"/>
    <property type="match status" value="1"/>
</dbReference>
<sequence length="202" mass="22719">MLIAHTKGVAQVARIVKEPAERRQEILDTALRLFYENGYEQTSIADIAEALHIAQGLCYRYFPSKEALFDAAIDQYAERQAGRLQQGLHAPAKPLRQLIAEMPTFLDTETPDDPAYQFCHGPESGKVHERLSLLICHKVMPVVEKRLQQAVADGELQPCDPEALASFCVYGQLGLLLDTRLPAIERVQRLRAFLQQLLQQLA</sequence>
<dbReference type="GO" id="GO:0003677">
    <property type="term" value="F:DNA binding"/>
    <property type="evidence" value="ECO:0007669"/>
    <property type="project" value="UniProtKB-KW"/>
</dbReference>
<reference evidence="5" key="1">
    <citation type="submission" date="2019-08" db="EMBL/GenBank/DDBJ databases">
        <authorList>
            <person name="Kucharzyk K."/>
            <person name="Murdoch R.W."/>
            <person name="Higgins S."/>
            <person name="Loffler F."/>
        </authorList>
    </citation>
    <scope>NUCLEOTIDE SEQUENCE</scope>
</reference>
<protein>
    <recommendedName>
        <fullName evidence="4">HTH tetR-type domain-containing protein</fullName>
    </recommendedName>
</protein>
<dbReference type="AlphaFoldDB" id="A0A645CAM6"/>
<dbReference type="InterPro" id="IPR001647">
    <property type="entry name" value="HTH_TetR"/>
</dbReference>
<evidence type="ECO:0000313" key="5">
    <source>
        <dbReference type="EMBL" id="MPM73986.1"/>
    </source>
</evidence>
<organism evidence="5">
    <name type="scientific">bioreactor metagenome</name>
    <dbReference type="NCBI Taxonomy" id="1076179"/>
    <lineage>
        <taxon>unclassified sequences</taxon>
        <taxon>metagenomes</taxon>
        <taxon>ecological metagenomes</taxon>
    </lineage>
</organism>
<keyword evidence="2" id="KW-0238">DNA-binding</keyword>
<evidence type="ECO:0000256" key="3">
    <source>
        <dbReference type="ARBA" id="ARBA00023163"/>
    </source>
</evidence>
<comment type="caution">
    <text evidence="5">The sequence shown here is derived from an EMBL/GenBank/DDBJ whole genome shotgun (WGS) entry which is preliminary data.</text>
</comment>
<dbReference type="PANTHER" id="PTHR47506">
    <property type="entry name" value="TRANSCRIPTIONAL REGULATORY PROTEIN"/>
    <property type="match status" value="1"/>
</dbReference>